<name>A0A3B0UX12_9ZZZZ</name>
<gene>
    <name evidence="4" type="ORF">MNBD_BACTEROID07-572</name>
</gene>
<accession>A0A3B0UX12</accession>
<dbReference type="Pfam" id="PF00831">
    <property type="entry name" value="Ribosomal_L29"/>
    <property type="match status" value="1"/>
</dbReference>
<dbReference type="GO" id="GO:0003735">
    <property type="term" value="F:structural constituent of ribosome"/>
    <property type="evidence" value="ECO:0007669"/>
    <property type="project" value="InterPro"/>
</dbReference>
<dbReference type="SUPFAM" id="SSF46561">
    <property type="entry name" value="Ribosomal protein L29 (L29p)"/>
    <property type="match status" value="1"/>
</dbReference>
<protein>
    <submittedName>
        <fullName evidence="4">Uncharacterized protein</fullName>
    </submittedName>
</protein>
<dbReference type="NCBIfam" id="TIGR00012">
    <property type="entry name" value="L29"/>
    <property type="match status" value="1"/>
</dbReference>
<dbReference type="Gene3D" id="1.10.287.310">
    <property type="match status" value="1"/>
</dbReference>
<dbReference type="InterPro" id="IPR036049">
    <property type="entry name" value="Ribosomal_uL29_sf"/>
</dbReference>
<dbReference type="AlphaFoldDB" id="A0A3B0UX12"/>
<evidence type="ECO:0000256" key="3">
    <source>
        <dbReference type="ARBA" id="ARBA00023274"/>
    </source>
</evidence>
<dbReference type="GO" id="GO:0006412">
    <property type="term" value="P:translation"/>
    <property type="evidence" value="ECO:0007669"/>
    <property type="project" value="InterPro"/>
</dbReference>
<dbReference type="HAMAP" id="MF_00374">
    <property type="entry name" value="Ribosomal_uL29"/>
    <property type="match status" value="1"/>
</dbReference>
<dbReference type="EMBL" id="UOET01000446">
    <property type="protein sequence ID" value="VAW29937.1"/>
    <property type="molecule type" value="Genomic_DNA"/>
</dbReference>
<evidence type="ECO:0000256" key="1">
    <source>
        <dbReference type="ARBA" id="ARBA00009254"/>
    </source>
</evidence>
<keyword evidence="3" id="KW-0687">Ribonucleoprotein</keyword>
<dbReference type="GO" id="GO:0005840">
    <property type="term" value="C:ribosome"/>
    <property type="evidence" value="ECO:0007669"/>
    <property type="project" value="UniProtKB-KW"/>
</dbReference>
<sequence length="67" mass="7588">MAKDKTTYTEKTNAELAIILAEKREALRALRFTAAGSRPKDTSEPKKMRKEIARIMTEFSARTNATK</sequence>
<comment type="similarity">
    <text evidence="1">Belongs to the universal ribosomal protein uL29 family.</text>
</comment>
<reference evidence="4" key="1">
    <citation type="submission" date="2018-06" db="EMBL/GenBank/DDBJ databases">
        <authorList>
            <person name="Zhirakovskaya E."/>
        </authorList>
    </citation>
    <scope>NUCLEOTIDE SEQUENCE</scope>
</reference>
<keyword evidence="2" id="KW-0689">Ribosomal protein</keyword>
<dbReference type="GO" id="GO:1990904">
    <property type="term" value="C:ribonucleoprotein complex"/>
    <property type="evidence" value="ECO:0007669"/>
    <property type="project" value="UniProtKB-KW"/>
</dbReference>
<evidence type="ECO:0000313" key="4">
    <source>
        <dbReference type="EMBL" id="VAW29937.1"/>
    </source>
</evidence>
<organism evidence="4">
    <name type="scientific">hydrothermal vent metagenome</name>
    <dbReference type="NCBI Taxonomy" id="652676"/>
    <lineage>
        <taxon>unclassified sequences</taxon>
        <taxon>metagenomes</taxon>
        <taxon>ecological metagenomes</taxon>
    </lineage>
</organism>
<proteinExistence type="inferred from homology"/>
<evidence type="ECO:0000256" key="2">
    <source>
        <dbReference type="ARBA" id="ARBA00022980"/>
    </source>
</evidence>
<dbReference type="InterPro" id="IPR001854">
    <property type="entry name" value="Ribosomal_uL29"/>
</dbReference>